<dbReference type="FunFam" id="2.60.40.420:FF:000013">
    <property type="entry name" value="basic blue protein-like"/>
    <property type="match status" value="1"/>
</dbReference>
<evidence type="ECO:0000256" key="3">
    <source>
        <dbReference type="ARBA" id="ARBA00023157"/>
    </source>
</evidence>
<dbReference type="GO" id="GO:0009055">
    <property type="term" value="F:electron transfer activity"/>
    <property type="evidence" value="ECO:0007669"/>
    <property type="project" value="InterPro"/>
</dbReference>
<dbReference type="CDD" id="cd11013">
    <property type="entry name" value="Plantacyanin"/>
    <property type="match status" value="1"/>
</dbReference>
<feature type="domain" description="Phytocyanin" evidence="7">
    <location>
        <begin position="27"/>
        <end position="122"/>
    </location>
</feature>
<feature type="chain" id="PRO_5042937227" description="Basic blue protein" evidence="6">
    <location>
        <begin position="27"/>
        <end position="122"/>
    </location>
</feature>
<evidence type="ECO:0000256" key="2">
    <source>
        <dbReference type="ARBA" id="ARBA00023008"/>
    </source>
</evidence>
<keyword evidence="1" id="KW-0479">Metal-binding</keyword>
<keyword evidence="3" id="KW-1015">Disulfide bond</keyword>
<dbReference type="PROSITE" id="PS51485">
    <property type="entry name" value="PHYTOCYANIN"/>
    <property type="match status" value="1"/>
</dbReference>
<dbReference type="InterPro" id="IPR039391">
    <property type="entry name" value="Phytocyanin-like"/>
</dbReference>
<feature type="signal peptide" evidence="6">
    <location>
        <begin position="1"/>
        <end position="26"/>
    </location>
</feature>
<dbReference type="GO" id="GO:0005886">
    <property type="term" value="C:plasma membrane"/>
    <property type="evidence" value="ECO:0007669"/>
    <property type="project" value="TreeGrafter"/>
</dbReference>
<dbReference type="EMBL" id="JAYMYR010000011">
    <property type="protein sequence ID" value="KAK7331638.1"/>
    <property type="molecule type" value="Genomic_DNA"/>
</dbReference>
<dbReference type="SUPFAM" id="SSF49503">
    <property type="entry name" value="Cupredoxins"/>
    <property type="match status" value="1"/>
</dbReference>
<evidence type="ECO:0000256" key="1">
    <source>
        <dbReference type="ARBA" id="ARBA00022723"/>
    </source>
</evidence>
<protein>
    <recommendedName>
        <fullName evidence="4">Basic blue protein</fullName>
    </recommendedName>
    <alternativeName>
        <fullName evidence="5">Plantacyanin</fullName>
    </alternativeName>
</protein>
<keyword evidence="2" id="KW-0186">Copper</keyword>
<accession>A0AAN9QHH3</accession>
<dbReference type="Proteomes" id="UP001374584">
    <property type="component" value="Unassembled WGS sequence"/>
</dbReference>
<evidence type="ECO:0000256" key="5">
    <source>
        <dbReference type="ARBA" id="ARBA00082491"/>
    </source>
</evidence>
<dbReference type="PANTHER" id="PTHR33021">
    <property type="entry name" value="BLUE COPPER PROTEIN"/>
    <property type="match status" value="1"/>
</dbReference>
<comment type="caution">
    <text evidence="8">The sequence shown here is derived from an EMBL/GenBank/DDBJ whole genome shotgun (WGS) entry which is preliminary data.</text>
</comment>
<sequence length="122" mass="13169">MAQGRGTSAVILFWCVLVVVSEMADATSYVVGDNNGWSFHTNNWPNGKKFKAGDVLVFNYSPSQHDVTVVDANGYNSCNSSKASKSFHSGHDQITLGRGTTYFICSFPGHCQQGMKIAINAA</sequence>
<evidence type="ECO:0000259" key="7">
    <source>
        <dbReference type="PROSITE" id="PS51485"/>
    </source>
</evidence>
<gene>
    <name evidence="8" type="ORF">VNO80_28375</name>
</gene>
<evidence type="ECO:0000313" key="8">
    <source>
        <dbReference type="EMBL" id="KAK7331638.1"/>
    </source>
</evidence>
<keyword evidence="6" id="KW-0732">Signal</keyword>
<evidence type="ECO:0000256" key="6">
    <source>
        <dbReference type="SAM" id="SignalP"/>
    </source>
</evidence>
<organism evidence="8 9">
    <name type="scientific">Phaseolus coccineus</name>
    <name type="common">Scarlet runner bean</name>
    <name type="synonym">Phaseolus multiflorus</name>
    <dbReference type="NCBI Taxonomy" id="3886"/>
    <lineage>
        <taxon>Eukaryota</taxon>
        <taxon>Viridiplantae</taxon>
        <taxon>Streptophyta</taxon>
        <taxon>Embryophyta</taxon>
        <taxon>Tracheophyta</taxon>
        <taxon>Spermatophyta</taxon>
        <taxon>Magnoliopsida</taxon>
        <taxon>eudicotyledons</taxon>
        <taxon>Gunneridae</taxon>
        <taxon>Pentapetalae</taxon>
        <taxon>rosids</taxon>
        <taxon>fabids</taxon>
        <taxon>Fabales</taxon>
        <taxon>Fabaceae</taxon>
        <taxon>Papilionoideae</taxon>
        <taxon>50 kb inversion clade</taxon>
        <taxon>NPAAA clade</taxon>
        <taxon>indigoferoid/millettioid clade</taxon>
        <taxon>Phaseoleae</taxon>
        <taxon>Phaseolus</taxon>
    </lineage>
</organism>
<keyword evidence="9" id="KW-1185">Reference proteome</keyword>
<reference evidence="8 9" key="1">
    <citation type="submission" date="2024-01" db="EMBL/GenBank/DDBJ databases">
        <title>The genomes of 5 underutilized Papilionoideae crops provide insights into root nodulation and disease resistanc.</title>
        <authorList>
            <person name="Jiang F."/>
        </authorList>
    </citation>
    <scope>NUCLEOTIDE SEQUENCE [LARGE SCALE GENOMIC DNA]</scope>
    <source>
        <strain evidence="8">JINMINGXINNONG_FW02</strain>
        <tissue evidence="8">Leaves</tissue>
    </source>
</reference>
<dbReference type="AlphaFoldDB" id="A0AAN9QHH3"/>
<evidence type="ECO:0000313" key="9">
    <source>
        <dbReference type="Proteomes" id="UP001374584"/>
    </source>
</evidence>
<evidence type="ECO:0000256" key="4">
    <source>
        <dbReference type="ARBA" id="ARBA00071970"/>
    </source>
</evidence>
<name>A0AAN9QHH3_PHACN</name>
<dbReference type="Pfam" id="PF02298">
    <property type="entry name" value="Cu_bind_like"/>
    <property type="match status" value="1"/>
</dbReference>
<dbReference type="PROSITE" id="PS00196">
    <property type="entry name" value="COPPER_BLUE"/>
    <property type="match status" value="1"/>
</dbReference>
<dbReference type="Gene3D" id="2.60.40.420">
    <property type="entry name" value="Cupredoxins - blue copper proteins"/>
    <property type="match status" value="1"/>
</dbReference>
<dbReference type="GO" id="GO:0046872">
    <property type="term" value="F:metal ion binding"/>
    <property type="evidence" value="ECO:0007669"/>
    <property type="project" value="UniProtKB-KW"/>
</dbReference>
<dbReference type="InterPro" id="IPR041844">
    <property type="entry name" value="Plantacyanin"/>
</dbReference>
<dbReference type="InterPro" id="IPR028871">
    <property type="entry name" value="BlueCu_1_BS"/>
</dbReference>
<proteinExistence type="predicted"/>
<dbReference type="InterPro" id="IPR008972">
    <property type="entry name" value="Cupredoxin"/>
</dbReference>
<dbReference type="InterPro" id="IPR003245">
    <property type="entry name" value="Phytocyanin_dom"/>
</dbReference>
<dbReference type="PANTHER" id="PTHR33021:SF193">
    <property type="entry name" value="OS06G0218600 PROTEIN"/>
    <property type="match status" value="1"/>
</dbReference>